<keyword evidence="10" id="KW-0315">Glutamine amidotransferase</keyword>
<dbReference type="PRINTS" id="PR00097">
    <property type="entry name" value="ANTSNTHASEII"/>
</dbReference>
<keyword evidence="18" id="KW-1185">Reference proteome</keyword>
<dbReference type="Proteomes" id="UP000509704">
    <property type="component" value="Chromosome 7"/>
</dbReference>
<dbReference type="NCBIfam" id="TIGR00566">
    <property type="entry name" value="trpG_papA"/>
    <property type="match status" value="1"/>
</dbReference>
<proteinExistence type="predicted"/>
<dbReference type="InterPro" id="IPR017926">
    <property type="entry name" value="GATASE"/>
</dbReference>
<evidence type="ECO:0000259" key="16">
    <source>
        <dbReference type="Pfam" id="PF00218"/>
    </source>
</evidence>
<keyword evidence="13" id="KW-0511">Multifunctional enzyme</keyword>
<sequence>MNPKKVIIIDNYDSFTWNIYEYLCQEGANVDVYRNDKISVDEIEALNPDILLISPGPGHPKTDSGISRDCIKYFIGKIPVFGICMGQQCMFDVFGGDVAYAGEIVHGKTSSIFHDNKGVFRNIPQGVSVTRYHSLAGLEKSLPEELEVTATTENGVIMGVRHKKYTVEGVQFHPESILTEEGHLMIRNILSTSGGTWEENSKNLKSMNAKGSILDKIYQQRQKDVKEQSSIPGFTLKDLQVNFDLGLAPTILDFYQRVKASPGKGAVLAEVKRASPSKGDIFLDAVAAEQALKYARAGACAISVLTEPHWFKGSIQDLVNVRRALDLEYSSDSSKRPCVLRKEFIFNKYQILEARLAGADTVLLIVKMLDDKLLKELYQYAKNDLKMEPLVEISSKEELKRAITIDAKVIGVNNRDLHSFNVDLSTTSNLVSLIPDGTLLIALSGITTAQDAQSYKEEGVRGFLVGEALMKSADVKSFIEDLCA</sequence>
<comment type="pathway">
    <text evidence="3">Amino-acid biosynthesis; L-tryptophan biosynthesis; L-tryptophan from chorismate: step 1/5.</text>
</comment>
<evidence type="ECO:0000313" key="17">
    <source>
        <dbReference type="EMBL" id="QLG74672.1"/>
    </source>
</evidence>
<evidence type="ECO:0000256" key="13">
    <source>
        <dbReference type="ARBA" id="ARBA00023268"/>
    </source>
</evidence>
<evidence type="ECO:0000256" key="1">
    <source>
        <dbReference type="ARBA" id="ARBA00001633"/>
    </source>
</evidence>
<evidence type="ECO:0000256" key="14">
    <source>
        <dbReference type="ARBA" id="ARBA00047683"/>
    </source>
</evidence>
<comment type="subunit">
    <text evidence="4">Tetramer of two components I and two components II.</text>
</comment>
<evidence type="ECO:0000256" key="2">
    <source>
        <dbReference type="ARBA" id="ARBA00004696"/>
    </source>
</evidence>
<evidence type="ECO:0000256" key="8">
    <source>
        <dbReference type="ARBA" id="ARBA00022605"/>
    </source>
</evidence>
<comment type="catalytic activity">
    <reaction evidence="14">
        <text>chorismate + L-glutamine = anthranilate + pyruvate + L-glutamate + H(+)</text>
        <dbReference type="Rhea" id="RHEA:21732"/>
        <dbReference type="ChEBI" id="CHEBI:15361"/>
        <dbReference type="ChEBI" id="CHEBI:15378"/>
        <dbReference type="ChEBI" id="CHEBI:16567"/>
        <dbReference type="ChEBI" id="CHEBI:29748"/>
        <dbReference type="ChEBI" id="CHEBI:29985"/>
        <dbReference type="ChEBI" id="CHEBI:58359"/>
        <dbReference type="EC" id="4.1.3.27"/>
    </reaction>
</comment>
<feature type="domain" description="Glutamine amidotransferase" evidence="15">
    <location>
        <begin position="8"/>
        <end position="189"/>
    </location>
</feature>
<dbReference type="PROSITE" id="PS00614">
    <property type="entry name" value="IGPS"/>
    <property type="match status" value="1"/>
</dbReference>
<dbReference type="EC" id="4.1.3.27" evidence="5"/>
<dbReference type="InterPro" id="IPR050472">
    <property type="entry name" value="Anth_synth/Amidotransfase"/>
</dbReference>
<evidence type="ECO:0000256" key="7">
    <source>
        <dbReference type="ARBA" id="ARBA00018819"/>
    </source>
</evidence>
<evidence type="ECO:0000256" key="9">
    <source>
        <dbReference type="ARBA" id="ARBA00022822"/>
    </source>
</evidence>
<evidence type="ECO:0000313" key="18">
    <source>
        <dbReference type="Proteomes" id="UP000509704"/>
    </source>
</evidence>
<reference evidence="17 18" key="1">
    <citation type="submission" date="2020-07" db="EMBL/GenBank/DDBJ databases">
        <title>The yeast mating-type switching endonuclease HO is a domesticated member of an unorthodox homing genetic element family.</title>
        <authorList>
            <person name="Coughlan A.Y."/>
            <person name="Lombardi L."/>
            <person name="Braun-Galleani S."/>
            <person name="Martos A.R."/>
            <person name="Galeote V."/>
            <person name="Bigey F."/>
            <person name="Dequin S."/>
            <person name="Byrne K.P."/>
            <person name="Wolfe K.H."/>
        </authorList>
    </citation>
    <scope>NUCLEOTIDE SEQUENCE [LARGE SCALE GENOMIC DNA]</scope>
    <source>
        <strain evidence="17 18">NRRL Y-6702</strain>
    </source>
</reference>
<dbReference type="SUPFAM" id="SSF51366">
    <property type="entry name" value="Ribulose-phoshate binding barrel"/>
    <property type="match status" value="1"/>
</dbReference>
<evidence type="ECO:0000256" key="12">
    <source>
        <dbReference type="ARBA" id="ARBA00023239"/>
    </source>
</evidence>
<dbReference type="Gene3D" id="3.20.20.70">
    <property type="entry name" value="Aldolase class I"/>
    <property type="match status" value="1"/>
</dbReference>
<dbReference type="FunFam" id="3.40.50.880:FF:000031">
    <property type="entry name" value="Multifunctional tryptophan biosynthesis protein"/>
    <property type="match status" value="1"/>
</dbReference>
<gene>
    <name evidence="17" type="ORF">HG535_0G05550</name>
</gene>
<dbReference type="SUPFAM" id="SSF52317">
    <property type="entry name" value="Class I glutamine amidotransferase-like"/>
    <property type="match status" value="1"/>
</dbReference>
<dbReference type="Pfam" id="PF00218">
    <property type="entry name" value="IGPS"/>
    <property type="match status" value="1"/>
</dbReference>
<feature type="domain" description="Indole-3-glycerol phosphate synthase" evidence="16">
    <location>
        <begin position="214"/>
        <end position="482"/>
    </location>
</feature>
<evidence type="ECO:0000256" key="4">
    <source>
        <dbReference type="ARBA" id="ARBA00011743"/>
    </source>
</evidence>
<evidence type="ECO:0000259" key="15">
    <source>
        <dbReference type="Pfam" id="PF00117"/>
    </source>
</evidence>
<evidence type="ECO:0000256" key="6">
    <source>
        <dbReference type="ARBA" id="ARBA00012362"/>
    </source>
</evidence>
<evidence type="ECO:0000256" key="11">
    <source>
        <dbReference type="ARBA" id="ARBA00023141"/>
    </source>
</evidence>
<dbReference type="GeneID" id="59238455"/>
<dbReference type="InterPro" id="IPR013785">
    <property type="entry name" value="Aldolase_TIM"/>
</dbReference>
<dbReference type="EMBL" id="CP058610">
    <property type="protein sequence ID" value="QLG74672.1"/>
    <property type="molecule type" value="Genomic_DNA"/>
</dbReference>
<dbReference type="InterPro" id="IPR006221">
    <property type="entry name" value="TrpG/PapA_dom"/>
</dbReference>
<accession>A0A7H9BAC5</accession>
<evidence type="ECO:0000256" key="5">
    <source>
        <dbReference type="ARBA" id="ARBA00012266"/>
    </source>
</evidence>
<dbReference type="PRINTS" id="PR00096">
    <property type="entry name" value="GATASE"/>
</dbReference>
<dbReference type="PROSITE" id="PS51273">
    <property type="entry name" value="GATASE_TYPE_1"/>
    <property type="match status" value="1"/>
</dbReference>
<dbReference type="GO" id="GO:0000162">
    <property type="term" value="P:L-tryptophan biosynthetic process"/>
    <property type="evidence" value="ECO:0007669"/>
    <property type="project" value="UniProtKB-UniPathway"/>
</dbReference>
<dbReference type="InterPro" id="IPR013798">
    <property type="entry name" value="Indole-3-glycerol_P_synth_dom"/>
</dbReference>
<keyword evidence="11" id="KW-0057">Aromatic amino acid biosynthesis</keyword>
<keyword evidence="9" id="KW-0822">Tryptophan biosynthesis</keyword>
<dbReference type="InterPro" id="IPR029062">
    <property type="entry name" value="Class_I_gatase-like"/>
</dbReference>
<dbReference type="CDD" id="cd01743">
    <property type="entry name" value="GATase1_Anthranilate_Synthase"/>
    <property type="match status" value="1"/>
</dbReference>
<keyword evidence="8" id="KW-0028">Amino-acid biosynthesis</keyword>
<dbReference type="GO" id="GO:0004049">
    <property type="term" value="F:anthranilate synthase activity"/>
    <property type="evidence" value="ECO:0007669"/>
    <property type="project" value="UniProtKB-EC"/>
</dbReference>
<dbReference type="CDD" id="cd00331">
    <property type="entry name" value="IGPS"/>
    <property type="match status" value="1"/>
</dbReference>
<dbReference type="PANTHER" id="PTHR43418:SF4">
    <property type="entry name" value="MULTIFUNCTIONAL TRYPTOPHAN BIOSYNTHESIS PROTEIN"/>
    <property type="match status" value="1"/>
</dbReference>
<dbReference type="RefSeq" id="XP_037146397.1">
    <property type="nucleotide sequence ID" value="XM_037290502.1"/>
</dbReference>
<dbReference type="FunFam" id="3.20.20.70:FF:000136">
    <property type="entry name" value="Multifunctional tryptophan biosynthesis protein"/>
    <property type="match status" value="1"/>
</dbReference>
<dbReference type="GO" id="GO:0005829">
    <property type="term" value="C:cytosol"/>
    <property type="evidence" value="ECO:0007669"/>
    <property type="project" value="TreeGrafter"/>
</dbReference>
<dbReference type="PRINTS" id="PR00099">
    <property type="entry name" value="CPSGATASE"/>
</dbReference>
<evidence type="ECO:0000256" key="10">
    <source>
        <dbReference type="ARBA" id="ARBA00022962"/>
    </source>
</evidence>
<dbReference type="KEGG" id="zmk:HG535_0G05550"/>
<dbReference type="InterPro" id="IPR001468">
    <property type="entry name" value="Indole-3-GlycerolPSynthase_CS"/>
</dbReference>
<dbReference type="GO" id="GO:0004425">
    <property type="term" value="F:indole-3-glycerol-phosphate synthase activity"/>
    <property type="evidence" value="ECO:0007669"/>
    <property type="project" value="UniProtKB-EC"/>
</dbReference>
<dbReference type="EC" id="4.1.1.48" evidence="6"/>
<dbReference type="Pfam" id="PF00117">
    <property type="entry name" value="GATase"/>
    <property type="match status" value="1"/>
</dbReference>
<protein>
    <recommendedName>
        <fullName evidence="7">Multifunctional tryptophan biosynthesis protein</fullName>
        <ecNumber evidence="6">4.1.1.48</ecNumber>
        <ecNumber evidence="5">4.1.3.27</ecNumber>
    </recommendedName>
</protein>
<dbReference type="UniPathway" id="UPA00035">
    <property type="reaction ID" value="UER00040"/>
</dbReference>
<dbReference type="Gene3D" id="3.40.50.880">
    <property type="match status" value="1"/>
</dbReference>
<comment type="catalytic activity">
    <reaction evidence="1">
        <text>1-(2-carboxyphenylamino)-1-deoxy-D-ribulose 5-phosphate + H(+) = (1S,2R)-1-C-(indol-3-yl)glycerol 3-phosphate + CO2 + H2O</text>
        <dbReference type="Rhea" id="RHEA:23476"/>
        <dbReference type="ChEBI" id="CHEBI:15377"/>
        <dbReference type="ChEBI" id="CHEBI:15378"/>
        <dbReference type="ChEBI" id="CHEBI:16526"/>
        <dbReference type="ChEBI" id="CHEBI:58613"/>
        <dbReference type="ChEBI" id="CHEBI:58866"/>
        <dbReference type="EC" id="4.1.1.48"/>
    </reaction>
</comment>
<dbReference type="AlphaFoldDB" id="A0A7H9BAC5"/>
<dbReference type="OrthoDB" id="524799at2759"/>
<evidence type="ECO:0000256" key="3">
    <source>
        <dbReference type="ARBA" id="ARBA00004873"/>
    </source>
</evidence>
<keyword evidence="12" id="KW-0456">Lyase</keyword>
<organism evidence="17 18">
    <name type="scientific">Zygotorulaspora mrakii</name>
    <name type="common">Zygosaccharomyces mrakii</name>
    <dbReference type="NCBI Taxonomy" id="42260"/>
    <lineage>
        <taxon>Eukaryota</taxon>
        <taxon>Fungi</taxon>
        <taxon>Dikarya</taxon>
        <taxon>Ascomycota</taxon>
        <taxon>Saccharomycotina</taxon>
        <taxon>Saccharomycetes</taxon>
        <taxon>Saccharomycetales</taxon>
        <taxon>Saccharomycetaceae</taxon>
        <taxon>Zygotorulaspora</taxon>
    </lineage>
</organism>
<name>A0A7H9BAC5_ZYGMR</name>
<dbReference type="PANTHER" id="PTHR43418">
    <property type="entry name" value="MULTIFUNCTIONAL TRYPTOPHAN BIOSYNTHESIS PROTEIN-RELATED"/>
    <property type="match status" value="1"/>
</dbReference>
<comment type="pathway">
    <text evidence="2">Amino-acid biosynthesis; L-tryptophan biosynthesis; L-tryptophan from chorismate: step 4/5.</text>
</comment>
<dbReference type="InterPro" id="IPR011060">
    <property type="entry name" value="RibuloseP-bd_barrel"/>
</dbReference>